<dbReference type="InterPro" id="IPR001543">
    <property type="entry name" value="FliN-like_C"/>
</dbReference>
<evidence type="ECO:0000259" key="3">
    <source>
        <dbReference type="Pfam" id="PF01052"/>
    </source>
</evidence>
<proteinExistence type="inferred from homology"/>
<dbReference type="Gene3D" id="2.30.330.10">
    <property type="entry name" value="SpoA-like"/>
    <property type="match status" value="1"/>
</dbReference>
<keyword evidence="2" id="KW-0843">Virulence</keyword>
<dbReference type="SUPFAM" id="SSF101801">
    <property type="entry name" value="Surface presentation of antigens (SPOA)"/>
    <property type="match status" value="1"/>
</dbReference>
<dbReference type="PANTHER" id="PTHR30034:SF5">
    <property type="entry name" value="SECRETION SYSTEM APPARATUS PROTEIN SSAQ"/>
    <property type="match status" value="1"/>
</dbReference>
<dbReference type="PANTHER" id="PTHR30034">
    <property type="entry name" value="FLAGELLAR MOTOR SWITCH PROTEIN FLIM"/>
    <property type="match status" value="1"/>
</dbReference>
<dbReference type="Proteomes" id="UP000574369">
    <property type="component" value="Unassembled WGS sequence"/>
</dbReference>
<evidence type="ECO:0000256" key="1">
    <source>
        <dbReference type="ARBA" id="ARBA00009226"/>
    </source>
</evidence>
<dbReference type="PRINTS" id="PR01339">
    <property type="entry name" value="TYPE3OMOPROT"/>
</dbReference>
<dbReference type="RefSeq" id="WP_088450570.1">
    <property type="nucleotide sequence ID" value="NZ_JACHXO010000002.1"/>
</dbReference>
<dbReference type="Pfam" id="PF01052">
    <property type="entry name" value="FliMN_C"/>
    <property type="match status" value="1"/>
</dbReference>
<dbReference type="InterPro" id="IPR036429">
    <property type="entry name" value="SpoA-like_sf"/>
</dbReference>
<evidence type="ECO:0000313" key="4">
    <source>
        <dbReference type="EMBL" id="MBB3194451.1"/>
    </source>
</evidence>
<dbReference type="InterPro" id="IPR013385">
    <property type="entry name" value="T3SS_SpaO/YscQ/SpaO"/>
</dbReference>
<gene>
    <name evidence="4" type="ORF">FHS28_001836</name>
</gene>
<protein>
    <submittedName>
        <fullName evidence="4">Type III secretion system YscQ/HrcQ family protein</fullName>
    </submittedName>
</protein>
<organism evidence="4 5">
    <name type="scientific">Roseateles terrae</name>
    <dbReference type="NCBI Taxonomy" id="431060"/>
    <lineage>
        <taxon>Bacteria</taxon>
        <taxon>Pseudomonadati</taxon>
        <taxon>Pseudomonadota</taxon>
        <taxon>Betaproteobacteria</taxon>
        <taxon>Burkholderiales</taxon>
        <taxon>Sphaerotilaceae</taxon>
        <taxon>Roseateles</taxon>
    </lineage>
</organism>
<evidence type="ECO:0000313" key="5">
    <source>
        <dbReference type="Proteomes" id="UP000574369"/>
    </source>
</evidence>
<reference evidence="4 5" key="1">
    <citation type="submission" date="2020-08" db="EMBL/GenBank/DDBJ databases">
        <title>Genomic Encyclopedia of Type Strains, Phase III (KMG-III): the genomes of soil and plant-associated and newly described type strains.</title>
        <authorList>
            <person name="Whitman W."/>
        </authorList>
    </citation>
    <scope>NUCLEOTIDE SEQUENCE [LARGE SCALE GENOMIC DNA]</scope>
    <source>
        <strain evidence="4 5">CECT 7247</strain>
    </source>
</reference>
<comment type="similarity">
    <text evidence="1">Belongs to the FliN/MopA/SpaO family.</text>
</comment>
<keyword evidence="5" id="KW-1185">Reference proteome</keyword>
<dbReference type="EMBL" id="JACHXO010000002">
    <property type="protein sequence ID" value="MBB3194451.1"/>
    <property type="molecule type" value="Genomic_DNA"/>
</dbReference>
<sequence>MNVDASGPADSSARPLHLRRVSDLQARLSRQLAGGLVWPLDTPDLPWPRAELLLSPAAPLEDHDPTRVCLQGRHGTLHLHDGSLLTLLTGVQYPADAPAAVIHDLHRLALARIPPALVECLGGPFHVFASDQSPSDTGCGDSSDLQCLLTLTDVNEDCHTFLLQASAATLCRWSASAGWQRHALDLRATRALPAPLRQLSFTGGLHLGRRAIHADRLARIGVGDALLIPPGDDALKPPLRMLLGSALANVCQRADDSYVFQGWVPNPPPLSNPSHVKAIEKVPPIMDALKVDLDFVVGRLSMTVAELTALNSGRILPLELATPPRVRIVAHGTELGSGELIELDGRLAVEITDWGTRP</sequence>
<comment type="caution">
    <text evidence="4">The sequence shown here is derived from an EMBL/GenBank/DDBJ whole genome shotgun (WGS) entry which is preliminary data.</text>
</comment>
<accession>A0ABR6GQQ9</accession>
<dbReference type="NCBIfam" id="TIGR02551">
    <property type="entry name" value="SpaO_YscQ"/>
    <property type="match status" value="1"/>
</dbReference>
<name>A0ABR6GQQ9_9BURK</name>
<evidence type="ECO:0000256" key="2">
    <source>
        <dbReference type="ARBA" id="ARBA00023026"/>
    </source>
</evidence>
<feature type="domain" description="Flagellar motor switch protein FliN-like C-terminal" evidence="3">
    <location>
        <begin position="288"/>
        <end position="354"/>
    </location>
</feature>
<dbReference type="InterPro" id="IPR003283">
    <property type="entry name" value="T3SS_OMP_SpaO"/>
</dbReference>